<evidence type="ECO:0000259" key="10">
    <source>
        <dbReference type="PROSITE" id="PS51192"/>
    </source>
</evidence>
<keyword evidence="5" id="KW-0547">Nucleotide-binding</keyword>
<dbReference type="PROSITE" id="PS51194">
    <property type="entry name" value="HELICASE_CTER"/>
    <property type="match status" value="1"/>
</dbReference>
<dbReference type="SMART" id="SM00487">
    <property type="entry name" value="DEXDc"/>
    <property type="match status" value="1"/>
</dbReference>
<evidence type="ECO:0000256" key="9">
    <source>
        <dbReference type="ARBA" id="ARBA00023118"/>
    </source>
</evidence>
<evidence type="ECO:0000313" key="13">
    <source>
        <dbReference type="EMBL" id="AIY90674.1"/>
    </source>
</evidence>
<protein>
    <submittedName>
        <fullName evidence="13">CRISPR-associated helicase Cas3</fullName>
    </submittedName>
</protein>
<evidence type="ECO:0000256" key="6">
    <source>
        <dbReference type="ARBA" id="ARBA00022801"/>
    </source>
</evidence>
<comment type="similarity">
    <text evidence="2">In the central section; belongs to the CRISPR-associated helicase Cas3 family.</text>
</comment>
<dbReference type="Gene3D" id="1.10.3210.30">
    <property type="match status" value="1"/>
</dbReference>
<evidence type="ECO:0000256" key="8">
    <source>
        <dbReference type="ARBA" id="ARBA00022840"/>
    </source>
</evidence>
<dbReference type="PROSITE" id="PS51643">
    <property type="entry name" value="HD_CAS3"/>
    <property type="match status" value="1"/>
</dbReference>
<dbReference type="HOGENOM" id="CLU_009347_1_0_2"/>
<dbReference type="PANTHER" id="PTHR47959:SF16">
    <property type="entry name" value="CRISPR-ASSOCIATED NUCLEASE_HELICASE CAS3-RELATED"/>
    <property type="match status" value="1"/>
</dbReference>
<dbReference type="InterPro" id="IPR038257">
    <property type="entry name" value="CRISPR-assoc_Cas3_HD_sf"/>
</dbReference>
<dbReference type="InterPro" id="IPR050079">
    <property type="entry name" value="DEAD_box_RNA_helicase"/>
</dbReference>
<evidence type="ECO:0000259" key="11">
    <source>
        <dbReference type="PROSITE" id="PS51194"/>
    </source>
</evidence>
<gene>
    <name evidence="13" type="ORF">GACE_1643</name>
</gene>
<accession>A0A0A7GF68</accession>
<dbReference type="CDD" id="cd09641">
    <property type="entry name" value="Cas3''_I"/>
    <property type="match status" value="1"/>
</dbReference>
<evidence type="ECO:0000256" key="1">
    <source>
        <dbReference type="ARBA" id="ARBA00006847"/>
    </source>
</evidence>
<keyword evidence="9" id="KW-0051">Antiviral defense</keyword>
<dbReference type="eggNOG" id="arCOG01445">
    <property type="taxonomic scope" value="Archaea"/>
</dbReference>
<dbReference type="EMBL" id="CP009552">
    <property type="protein sequence ID" value="AIY90674.1"/>
    <property type="molecule type" value="Genomic_DNA"/>
</dbReference>
<evidence type="ECO:0000256" key="7">
    <source>
        <dbReference type="ARBA" id="ARBA00022806"/>
    </source>
</evidence>
<dbReference type="KEGG" id="gac:GACE_1643"/>
<dbReference type="NCBIfam" id="TIGR01587">
    <property type="entry name" value="cas3_core"/>
    <property type="match status" value="1"/>
</dbReference>
<evidence type="ECO:0000259" key="12">
    <source>
        <dbReference type="PROSITE" id="PS51643"/>
    </source>
</evidence>
<dbReference type="PROSITE" id="PS51192">
    <property type="entry name" value="HELICASE_ATP_BIND_1"/>
    <property type="match status" value="1"/>
</dbReference>
<dbReference type="GO" id="GO:0005524">
    <property type="term" value="F:ATP binding"/>
    <property type="evidence" value="ECO:0007669"/>
    <property type="project" value="UniProtKB-KW"/>
</dbReference>
<dbReference type="GO" id="GO:0051607">
    <property type="term" value="P:defense response to virus"/>
    <property type="evidence" value="ECO:0007669"/>
    <property type="project" value="UniProtKB-KW"/>
</dbReference>
<dbReference type="InterPro" id="IPR011545">
    <property type="entry name" value="DEAD/DEAH_box_helicase_dom"/>
</dbReference>
<dbReference type="GO" id="GO:0004518">
    <property type="term" value="F:nuclease activity"/>
    <property type="evidence" value="ECO:0007669"/>
    <property type="project" value="UniProtKB-KW"/>
</dbReference>
<dbReference type="RefSeq" id="WP_048092581.1">
    <property type="nucleotide sequence ID" value="NZ_CP009552.1"/>
</dbReference>
<reference evidence="13 14" key="1">
    <citation type="journal article" date="2015" name="Appl. Environ. Microbiol.">
        <title>The Geoglobus acetivorans genome: Fe(III) reduction, acetate utilization, autotrophic growth, and degradation of aromatic compounds in a hyperthermophilic archaeon.</title>
        <authorList>
            <person name="Mardanov A.V."/>
            <person name="Slododkina G.B."/>
            <person name="Slobodkin A.I."/>
            <person name="Beletsky A.V."/>
            <person name="Gavrilov S.N."/>
            <person name="Kublanov I.V."/>
            <person name="Bonch-Osmolovskaya E.A."/>
            <person name="Skryabin K.G."/>
            <person name="Ravin N.V."/>
        </authorList>
    </citation>
    <scope>NUCLEOTIDE SEQUENCE [LARGE SCALE GENOMIC DNA]</scope>
    <source>
        <strain evidence="13 14">SBH6</strain>
    </source>
</reference>
<dbReference type="AlphaFoldDB" id="A0A0A7GF68"/>
<evidence type="ECO:0000256" key="2">
    <source>
        <dbReference type="ARBA" id="ARBA00009046"/>
    </source>
</evidence>
<dbReference type="Gene3D" id="3.40.50.300">
    <property type="entry name" value="P-loop containing nucleotide triphosphate hydrolases"/>
    <property type="match status" value="2"/>
</dbReference>
<dbReference type="Pfam" id="PF00270">
    <property type="entry name" value="DEAD"/>
    <property type="match status" value="1"/>
</dbReference>
<keyword evidence="6" id="KW-0378">Hydrolase</keyword>
<dbReference type="InterPro" id="IPR006474">
    <property type="entry name" value="Helicase_Cas3_CRISPR-ass_core"/>
</dbReference>
<dbReference type="SUPFAM" id="SSF52540">
    <property type="entry name" value="P-loop containing nucleoside triphosphate hydrolases"/>
    <property type="match status" value="1"/>
</dbReference>
<dbReference type="GO" id="GO:0046872">
    <property type="term" value="F:metal ion binding"/>
    <property type="evidence" value="ECO:0007669"/>
    <property type="project" value="UniProtKB-KW"/>
</dbReference>
<dbReference type="GO" id="GO:0016787">
    <property type="term" value="F:hydrolase activity"/>
    <property type="evidence" value="ECO:0007669"/>
    <property type="project" value="UniProtKB-KW"/>
</dbReference>
<dbReference type="InterPro" id="IPR001650">
    <property type="entry name" value="Helicase_C-like"/>
</dbReference>
<keyword evidence="8" id="KW-0067">ATP-binding</keyword>
<dbReference type="SUPFAM" id="SSF109604">
    <property type="entry name" value="HD-domain/PDEase-like"/>
    <property type="match status" value="1"/>
</dbReference>
<feature type="domain" description="HD Cas3-type" evidence="12">
    <location>
        <begin position="7"/>
        <end position="210"/>
    </location>
</feature>
<keyword evidence="4" id="KW-0479">Metal-binding</keyword>
<dbReference type="GO" id="GO:0003676">
    <property type="term" value="F:nucleic acid binding"/>
    <property type="evidence" value="ECO:0007669"/>
    <property type="project" value="InterPro"/>
</dbReference>
<dbReference type="GO" id="GO:0005829">
    <property type="term" value="C:cytosol"/>
    <property type="evidence" value="ECO:0007669"/>
    <property type="project" value="TreeGrafter"/>
</dbReference>
<dbReference type="PANTHER" id="PTHR47959">
    <property type="entry name" value="ATP-DEPENDENT RNA HELICASE RHLE-RELATED"/>
    <property type="match status" value="1"/>
</dbReference>
<dbReference type="InterPro" id="IPR054712">
    <property type="entry name" value="Cas3-like_dom"/>
</dbReference>
<keyword evidence="7" id="KW-0347">Helicase</keyword>
<name>A0A0A7GF68_GEOAI</name>
<dbReference type="STRING" id="565033.GACE_1643"/>
<dbReference type="SMART" id="SM00490">
    <property type="entry name" value="HELICc"/>
    <property type="match status" value="1"/>
</dbReference>
<dbReference type="GO" id="GO:0003724">
    <property type="term" value="F:RNA helicase activity"/>
    <property type="evidence" value="ECO:0007669"/>
    <property type="project" value="TreeGrafter"/>
</dbReference>
<dbReference type="GeneID" id="24798221"/>
<dbReference type="InterPro" id="IPR006483">
    <property type="entry name" value="CRISPR-assoc_Cas3_HD"/>
</dbReference>
<dbReference type="GO" id="GO:0140097">
    <property type="term" value="F:catalytic activity, acting on DNA"/>
    <property type="evidence" value="ECO:0007669"/>
    <property type="project" value="UniProtKB-ARBA"/>
</dbReference>
<feature type="domain" description="Helicase C-terminal" evidence="11">
    <location>
        <begin position="452"/>
        <end position="620"/>
    </location>
</feature>
<keyword evidence="3" id="KW-0540">Nuclease</keyword>
<dbReference type="NCBIfam" id="TIGR01596">
    <property type="entry name" value="cas3_HD"/>
    <property type="match status" value="1"/>
</dbReference>
<dbReference type="Proteomes" id="UP000030624">
    <property type="component" value="Chromosome"/>
</dbReference>
<evidence type="ECO:0000313" key="14">
    <source>
        <dbReference type="Proteomes" id="UP000030624"/>
    </source>
</evidence>
<evidence type="ECO:0000256" key="5">
    <source>
        <dbReference type="ARBA" id="ARBA00022741"/>
    </source>
</evidence>
<sequence length="738" mass="86027">MKVCMAKFKPNDFLECHINNALNVMKSIKNAFPWISETHKNFWELLFYSILLHDLGKCSMGFQRAGAKGEIWGYRHEILSTSFTQFLDCAEEEKNLIALAILTHHKYLSDPNLPIPTEIEEFTWMAYLERIDELLENSDYVEEVFMPKIPYWEMYVFGKNIGKFKLSNGWKELIKEYDFDGLLNWYDRNWEKYRGALIFLKGLLNACDHLSSAGENSVKFLPPIAEVIAFKIPRKEWRPLQKQANKIKGNLLIRAPTGYGKTETALLWADINGYSTKNGISNRVFYVLPYKASVNAMHERMLEYFKSPELVGVLHSSSSYYLYASNFEYKRLSSLYQKIFTPLKVTTPFQIMKAFFGVGFFEMALCELKNALLIFDEIHAYEPNILGIILAMLEVLKEYNTKVLVMTATMPDFIEEFFIELLNPEKPEISGEEVDRFTRHRVKIVRGNIKENIQDFAEKFKKRGLTPALIACNTVDRAIDVYKQLKSLGYRVMLLHSRFTYGDREELERKLRGNLNSYDFVVATQVVEVSLDISFQTILTEPAPIDALIQRFGRVNRQGWKEGEISDVYILTEGSENDARVYKQYEVVKESVKLLRDLDGQEFKESLIPDLVSKGYSKVRNELVREIEKYKRTALELFEELQPLKKSGNEEQFYKMFQGLEIVPIRFADKVIKLIENGKGIEVYRYLVPIPHWKFFTLQNKFGEVFSYDRNHRILIANLRYTPETGLVDEVDNEIDIV</sequence>
<feature type="domain" description="Helicase ATP-binding" evidence="10">
    <location>
        <begin position="242"/>
        <end position="428"/>
    </location>
</feature>
<comment type="similarity">
    <text evidence="1">In the N-terminal section; belongs to the CRISPR-associated nuclease Cas3-HD family.</text>
</comment>
<dbReference type="InterPro" id="IPR027417">
    <property type="entry name" value="P-loop_NTPase"/>
</dbReference>
<evidence type="ECO:0000256" key="3">
    <source>
        <dbReference type="ARBA" id="ARBA00022722"/>
    </source>
</evidence>
<proteinExistence type="inferred from homology"/>
<organism evidence="13 14">
    <name type="scientific">Geoglobus acetivorans</name>
    <dbReference type="NCBI Taxonomy" id="565033"/>
    <lineage>
        <taxon>Archaea</taxon>
        <taxon>Methanobacteriati</taxon>
        <taxon>Methanobacteriota</taxon>
        <taxon>Archaeoglobi</taxon>
        <taxon>Archaeoglobales</taxon>
        <taxon>Archaeoglobaceae</taxon>
        <taxon>Geoglobus</taxon>
    </lineage>
</organism>
<dbReference type="InterPro" id="IPR014001">
    <property type="entry name" value="Helicase_ATP-bd"/>
</dbReference>
<dbReference type="Pfam" id="PF22590">
    <property type="entry name" value="Cas3-like_C_2"/>
    <property type="match status" value="1"/>
</dbReference>
<evidence type="ECO:0000256" key="4">
    <source>
        <dbReference type="ARBA" id="ARBA00022723"/>
    </source>
</evidence>